<dbReference type="AlphaFoldDB" id="A0A9X1FWM6"/>
<gene>
    <name evidence="2" type="ORF">KX928_14500</name>
</gene>
<proteinExistence type="predicted"/>
<protein>
    <submittedName>
        <fullName evidence="2">GNAT family N-acetyltransferase</fullName>
    </submittedName>
</protein>
<keyword evidence="3" id="KW-1185">Reference proteome</keyword>
<dbReference type="RefSeq" id="WP_219504031.1">
    <property type="nucleotide sequence ID" value="NZ_JAHXDN010000004.1"/>
</dbReference>
<organism evidence="2 3">
    <name type="scientific">Roseobacter insulae</name>
    <dbReference type="NCBI Taxonomy" id="2859783"/>
    <lineage>
        <taxon>Bacteria</taxon>
        <taxon>Pseudomonadati</taxon>
        <taxon>Pseudomonadota</taxon>
        <taxon>Alphaproteobacteria</taxon>
        <taxon>Rhodobacterales</taxon>
        <taxon>Roseobacteraceae</taxon>
        <taxon>Roseobacter</taxon>
    </lineage>
</organism>
<evidence type="ECO:0000259" key="1">
    <source>
        <dbReference type="PROSITE" id="PS51186"/>
    </source>
</evidence>
<dbReference type="GO" id="GO:0016747">
    <property type="term" value="F:acyltransferase activity, transferring groups other than amino-acyl groups"/>
    <property type="evidence" value="ECO:0007669"/>
    <property type="project" value="InterPro"/>
</dbReference>
<evidence type="ECO:0000313" key="2">
    <source>
        <dbReference type="EMBL" id="MBW4708997.1"/>
    </source>
</evidence>
<dbReference type="Proteomes" id="UP001138661">
    <property type="component" value="Unassembled WGS sequence"/>
</dbReference>
<feature type="domain" description="N-acetyltransferase" evidence="1">
    <location>
        <begin position="5"/>
        <end position="145"/>
    </location>
</feature>
<accession>A0A9X1FWM6</accession>
<comment type="caution">
    <text evidence="2">The sequence shown here is derived from an EMBL/GenBank/DDBJ whole genome shotgun (WGS) entry which is preliminary data.</text>
</comment>
<reference evidence="2" key="1">
    <citation type="submission" date="2021-07" db="EMBL/GenBank/DDBJ databases">
        <title>Roseobacter insulae sp. nov., isolated from a tidal flat.</title>
        <authorList>
            <person name="Park S."/>
            <person name="Yoon J.-H."/>
        </authorList>
    </citation>
    <scope>NUCLEOTIDE SEQUENCE</scope>
    <source>
        <strain evidence="2">YSTF-M11</strain>
    </source>
</reference>
<dbReference type="PROSITE" id="PS51186">
    <property type="entry name" value="GNAT"/>
    <property type="match status" value="1"/>
</dbReference>
<sequence length="161" mass="17995">MQTGIQIDAGTQRDFGSCGELARACPPLVEHEPFAYWSFLAGFPNGTLLARHEGRDIGFLCSFETPNAAIGRFVWQIGVLEAYRRSGVAMMLLDSLRNHFPQEPLMSACIDPDNTPSMSLFNRFAERYGGTMHRNEAFTGELANTPVDEYGEDFFALEFQT</sequence>
<dbReference type="InterPro" id="IPR000182">
    <property type="entry name" value="GNAT_dom"/>
</dbReference>
<dbReference type="Pfam" id="PF00583">
    <property type="entry name" value="Acetyltransf_1"/>
    <property type="match status" value="1"/>
</dbReference>
<name>A0A9X1FWM6_9RHOB</name>
<dbReference type="EMBL" id="JAHXDN010000004">
    <property type="protein sequence ID" value="MBW4708997.1"/>
    <property type="molecule type" value="Genomic_DNA"/>
</dbReference>
<evidence type="ECO:0000313" key="3">
    <source>
        <dbReference type="Proteomes" id="UP001138661"/>
    </source>
</evidence>
<dbReference type="CDD" id="cd04301">
    <property type="entry name" value="NAT_SF"/>
    <property type="match status" value="1"/>
</dbReference>